<accession>A0A7S8E6K1</accession>
<dbReference type="InterPro" id="IPR005158">
    <property type="entry name" value="BTAD"/>
</dbReference>
<dbReference type="RefSeq" id="WP_195169332.1">
    <property type="nucleotide sequence ID" value="NZ_CP062983.1"/>
</dbReference>
<dbReference type="Proteomes" id="UP000594468">
    <property type="component" value="Chromosome"/>
</dbReference>
<keyword evidence="3" id="KW-1185">Reference proteome</keyword>
<protein>
    <recommendedName>
        <fullName evidence="1">Bacterial transcriptional activator domain-containing protein</fullName>
    </recommendedName>
</protein>
<dbReference type="KEGG" id="pmet:G4Y79_16290"/>
<dbReference type="SMART" id="SM00028">
    <property type="entry name" value="TPR"/>
    <property type="match status" value="4"/>
</dbReference>
<evidence type="ECO:0000313" key="2">
    <source>
        <dbReference type="EMBL" id="QPC81259.1"/>
    </source>
</evidence>
<dbReference type="InterPro" id="IPR011990">
    <property type="entry name" value="TPR-like_helical_dom_sf"/>
</dbReference>
<dbReference type="AlphaFoldDB" id="A0A7S8E6K1"/>
<proteinExistence type="predicted"/>
<dbReference type="SUPFAM" id="SSF52540">
    <property type="entry name" value="P-loop containing nucleoside triphosphate hydrolases"/>
    <property type="match status" value="1"/>
</dbReference>
<name>A0A7S8E6K1_9CHLR</name>
<dbReference type="EMBL" id="CP062983">
    <property type="protein sequence ID" value="QPC81259.1"/>
    <property type="molecule type" value="Genomic_DNA"/>
</dbReference>
<dbReference type="InterPro" id="IPR027417">
    <property type="entry name" value="P-loop_NTPase"/>
</dbReference>
<dbReference type="InterPro" id="IPR051677">
    <property type="entry name" value="AfsR-DnrI-RedD_regulator"/>
</dbReference>
<evidence type="ECO:0000259" key="1">
    <source>
        <dbReference type="Pfam" id="PF03704"/>
    </source>
</evidence>
<dbReference type="PANTHER" id="PTHR35807">
    <property type="entry name" value="TRANSCRIPTIONAL REGULATOR REDD-RELATED"/>
    <property type="match status" value="1"/>
</dbReference>
<gene>
    <name evidence="2" type="ORF">G4Y79_16290</name>
</gene>
<reference evidence="2 3" key="1">
    <citation type="submission" date="2020-02" db="EMBL/GenBank/DDBJ databases">
        <authorList>
            <person name="Zheng R.K."/>
            <person name="Sun C.M."/>
        </authorList>
    </citation>
    <scope>NUCLEOTIDE SEQUENCE [LARGE SCALE GENOMIC DNA]</scope>
    <source>
        <strain evidence="3">rifampicinis</strain>
    </source>
</reference>
<feature type="domain" description="Bacterial transcriptional activator" evidence="1">
    <location>
        <begin position="97"/>
        <end position="216"/>
    </location>
</feature>
<dbReference type="Pfam" id="PF03704">
    <property type="entry name" value="BTAD"/>
    <property type="match status" value="1"/>
</dbReference>
<dbReference type="SUPFAM" id="SSF48452">
    <property type="entry name" value="TPR-like"/>
    <property type="match status" value="2"/>
</dbReference>
<evidence type="ECO:0000313" key="3">
    <source>
        <dbReference type="Proteomes" id="UP000594468"/>
    </source>
</evidence>
<dbReference type="Gene3D" id="1.25.40.10">
    <property type="entry name" value="Tetratricopeptide repeat domain"/>
    <property type="match status" value="2"/>
</dbReference>
<organism evidence="2 3">
    <name type="scientific">Phototrophicus methaneseepsis</name>
    <dbReference type="NCBI Taxonomy" id="2710758"/>
    <lineage>
        <taxon>Bacteria</taxon>
        <taxon>Bacillati</taxon>
        <taxon>Chloroflexota</taxon>
        <taxon>Candidatus Thermofontia</taxon>
        <taxon>Phototrophicales</taxon>
        <taxon>Phototrophicaceae</taxon>
        <taxon>Phototrophicus</taxon>
    </lineage>
</organism>
<sequence>MSVLRIQLLAGRPIVDLDGKNLDIPEASLDLLIYLALENKPSYDRDHLTQVLYESLTDANKESFRKHALHSLSKSVRDLCIKAERTTLSYDGSQVWIDVQEFIALSDVTAEQKTLAARKRVHTSLKQAYDLYQEDFLQDYGLSSKRRGLKPWMQKHYDALRSRFHQLLEKLIQNEITFGNYEAALKYAVRWHESLPTANLPLQYLIWLSAHTQRHTQMLQYWDILTEVELNDSNIIGYPSVGWKQLFDRGVQPELGVLKLDTVARVNIHDLKIWAGGIVIGRDAELETVFEALFTKHTASVLTVSGEQGMGKSEFARAVGFACQRGKLVDRTIYIKMTFKTDFEDLLNTIALKADKSPIVALDYRNKYLSIENLLDEGDYLLVLDQQESGQVFDHEMQSRIKLLSEHVPTIVCTYEAWNDTFDVALQPISSPEIVARIFSKYMEQEKSIGDDVSIHAHRLLNVTQGKPLSLRILASSIRAYKLSIADAIAQVEGTVSENPLMAWCWQLLEGRMKFVLAMILQFDPLEGPQLADLDRMEDRLSKIELELMLKKLGQIGIIDYEEGRYQIHPLTRTYLRALDAQNLPSHESYKEYLRSQFCRIEFGYLEMYSNQFELLDQHYRNILRAFDFCFELDAVGISRINRFVPYLIARGQYYFARRLLSGAETTLSEVDVEMQAELLLNIAKLDVKQGEFEDAGMHLQSALEQAESTQSVSLLAGIHEQLGIIIRKSYPIEQSRRHLEMAKQYARQSGDLSILCTVLANLGSTEIFDNKFDQASVYVEESLELARQVNNPHVELYSVTALGVIRLELVDFEAAFDYFLQAQTLSAQIGNFERQGYINLNLGITSFYLGRFHDARLHLNRASDIAERLQHQELIANIARSMGRVEAAEHYRVRAEASFKRALILSSRLVSSRLAVDFAIDLAKLEFQYHNWADAQRYAKHALDSAVKLDVAFLIAEALYCLSIIVLAQEWIIGPDDTEETVGRLKALLGDQIAQLKDCSITRFHLDRTAFFFQYGLDNFPELHHFRVVDALVELLEID</sequence>
<dbReference type="InterPro" id="IPR019734">
    <property type="entry name" value="TPR_rpt"/>
</dbReference>
<dbReference type="Gene3D" id="3.40.50.300">
    <property type="entry name" value="P-loop containing nucleotide triphosphate hydrolases"/>
    <property type="match status" value="1"/>
</dbReference>